<dbReference type="PaxDb" id="5141-EFNCRP00000003953"/>
<protein>
    <submittedName>
        <fullName evidence="2">Uncharacterized protein</fullName>
    </submittedName>
</protein>
<evidence type="ECO:0000313" key="2">
    <source>
        <dbReference type="EMBL" id="ESA42689.1"/>
    </source>
</evidence>
<evidence type="ECO:0000313" key="3">
    <source>
        <dbReference type="Proteomes" id="UP000001805"/>
    </source>
</evidence>
<dbReference type="Proteomes" id="UP000001805">
    <property type="component" value="Chromosome 2, Linkage Group V"/>
</dbReference>
<name>V5ING3_NEUCR</name>
<sequence length="91" mass="10667">MESRQEAKTETFKPLNTPIQTAQPNNMVYTDDKGVQHSIYLPQGTLHTASDHLQNKRWDELAKFEPYTNQGYTEDDFRAFREVDMEQGQEE</sequence>
<dbReference type="EMBL" id="CM002240">
    <property type="protein sequence ID" value="ESA42688.1"/>
    <property type="molecule type" value="Genomic_DNA"/>
</dbReference>
<proteinExistence type="predicted"/>
<dbReference type="HOGENOM" id="CLU_189328_0_0_1"/>
<reference evidence="2 3" key="1">
    <citation type="journal article" date="2003" name="Nature">
        <title>The genome sequence of the filamentous fungus Neurospora crassa.</title>
        <authorList>
            <person name="Galagan J.E."/>
            <person name="Calvo S.E."/>
            <person name="Borkovich K.A."/>
            <person name="Selker E.U."/>
            <person name="Read N.D."/>
            <person name="Jaffe D."/>
            <person name="FitzHugh W."/>
            <person name="Ma L.J."/>
            <person name="Smirnov S."/>
            <person name="Purcell S."/>
            <person name="Rehman B."/>
            <person name="Elkins T."/>
            <person name="Engels R."/>
            <person name="Wang S."/>
            <person name="Nielsen C.B."/>
            <person name="Butler J."/>
            <person name="Endrizzi M."/>
            <person name="Qui D."/>
            <person name="Ianakiev P."/>
            <person name="Bell-Pedersen D."/>
            <person name="Nelson M.A."/>
            <person name="Werner-Washburne M."/>
            <person name="Selitrennikoff C.P."/>
            <person name="Kinsey J.A."/>
            <person name="Braun E.L."/>
            <person name="Zelter A."/>
            <person name="Schulte U."/>
            <person name="Kothe G.O."/>
            <person name="Jedd G."/>
            <person name="Mewes W."/>
            <person name="Staben C."/>
            <person name="Marcotte E."/>
            <person name="Greenberg D."/>
            <person name="Roy A."/>
            <person name="Foley K."/>
            <person name="Naylor J."/>
            <person name="Stange-Thomann N."/>
            <person name="Barrett R."/>
            <person name="Gnerre S."/>
            <person name="Kamal M."/>
            <person name="Kamvysselis M."/>
            <person name="Mauceli E."/>
            <person name="Bielke C."/>
            <person name="Rudd S."/>
            <person name="Frishman D."/>
            <person name="Krystofova S."/>
            <person name="Rasmussen C."/>
            <person name="Metzenberg R.L."/>
            <person name="Perkins D.D."/>
            <person name="Kroken S."/>
            <person name="Cogoni C."/>
            <person name="Macino G."/>
            <person name="Catcheside D."/>
            <person name="Li W."/>
            <person name="Pratt R.J."/>
            <person name="Osmani S.A."/>
            <person name="DeSouza C.P."/>
            <person name="Glass L."/>
            <person name="Orbach M.J."/>
            <person name="Berglund J.A."/>
            <person name="Voelker R."/>
            <person name="Yarden O."/>
            <person name="Plamann M."/>
            <person name="Seiler S."/>
            <person name="Dunlap J."/>
            <person name="Radford A."/>
            <person name="Aramayo R."/>
            <person name="Natvig D.O."/>
            <person name="Alex L.A."/>
            <person name="Mannhaupt G."/>
            <person name="Ebbole D.J."/>
            <person name="Freitag M."/>
            <person name="Paulsen I."/>
            <person name="Sachs M.S."/>
            <person name="Lander E.S."/>
            <person name="Nusbaum C."/>
            <person name="Birren B."/>
        </authorList>
    </citation>
    <scope>NUCLEOTIDE SEQUENCE [LARGE SCALE GENOMIC DNA]</scope>
    <source>
        <strain evidence="3">ATCC 24698 / 74-OR23-1A / CBS 708.71 / DSM 1257 / FGSC 987</strain>
        <strain evidence="2">OR74A</strain>
    </source>
</reference>
<organism evidence="2 3">
    <name type="scientific">Neurospora crassa (strain ATCC 24698 / 74-OR23-1A / CBS 708.71 / DSM 1257 / FGSC 987)</name>
    <dbReference type="NCBI Taxonomy" id="367110"/>
    <lineage>
        <taxon>Eukaryota</taxon>
        <taxon>Fungi</taxon>
        <taxon>Dikarya</taxon>
        <taxon>Ascomycota</taxon>
        <taxon>Pezizomycotina</taxon>
        <taxon>Sordariomycetes</taxon>
        <taxon>Sordariomycetidae</taxon>
        <taxon>Sordariales</taxon>
        <taxon>Sordariaceae</taxon>
        <taxon>Neurospora</taxon>
    </lineage>
</organism>
<reference evidence="2" key="2">
    <citation type="submission" date="2013-04" db="EMBL/GenBank/DDBJ databases">
        <title>The Genome Sequence of Neurospora crassa strain OR74A.</title>
        <authorList>
            <consortium name="The Broad Institute Genome Sequencing Platform"/>
            <person name="Galagan J."/>
            <person name="Henn M.R."/>
            <person name="Hood H."/>
            <person name="Radford A."/>
            <person name="Collins R.A."/>
            <person name="Walker B."/>
            <person name="Young S.K."/>
            <person name="Zeng Q."/>
            <person name="Gargeya S."/>
            <person name="Fitzgerald M."/>
            <person name="Haas B."/>
            <person name="Abouelleil A."/>
            <person name="Allen A.W."/>
            <person name="Alvarado L."/>
            <person name="Arachchi H.M."/>
            <person name="Berlin A."/>
            <person name="Chapman S.B."/>
            <person name="Chen Z."/>
            <person name="Gainer-Dewar J."/>
            <person name="Gnerre S."/>
            <person name="Goldberg J."/>
            <person name="Griggs A."/>
            <person name="Gujja S."/>
            <person name="Hansen M."/>
            <person name="Howarth C."/>
            <person name="Imamovic A."/>
            <person name="Ireland A."/>
            <person name="Larimer J.B."/>
            <person name="McCowan C."/>
            <person name="Murphy C."/>
            <person name="Pearson M.D."/>
            <person name="Poon T.W."/>
            <person name="Priest M."/>
            <person name="Roberts A."/>
            <person name="Saif S."/>
            <person name="Shea T.D."/>
            <person name="Sisk P."/>
            <person name="Shea T."/>
            <person name="Sykes S."/>
            <person name="Zucker J."/>
            <person name="Kodira C."/>
            <person name="Bowman B."/>
            <person name="Colot H."/>
            <person name="Ebbole D."/>
            <person name="Rasmussen C."/>
            <person name="Baker C."/>
            <person name="Kalkman E."/>
            <person name="Chen C.-H."/>
            <person name="Shi M."/>
            <person name="Mathur R."/>
            <person name="Lambreghts R."/>
            <person name="Collopy P."/>
            <person name="Mehra A."/>
            <person name="Schweredtfeger C."/>
            <person name="Hong C."/>
            <person name="Belden W."/>
            <person name="Glass N.L."/>
            <person name="Borkovich K."/>
            <person name="Dunlap J."/>
            <person name="Lander E."/>
            <person name="Wortman J."/>
            <person name="Nusbaum C."/>
            <person name="Sachs M."/>
            <person name="Birren B."/>
        </authorList>
    </citation>
    <scope>NUCLEOTIDE SEQUENCE</scope>
    <source>
        <strain evidence="2">OR74A</strain>
    </source>
</reference>
<feature type="compositionally biased region" description="Basic and acidic residues" evidence="1">
    <location>
        <begin position="1"/>
        <end position="11"/>
    </location>
</feature>
<dbReference type="GeneID" id="3877227"/>
<dbReference type="InParanoid" id="V5ING3"/>
<gene>
    <name evidence="2" type="ORF">NCU04283</name>
</gene>
<dbReference type="KEGG" id="ncr:NCU04283"/>
<dbReference type="EMBL" id="CM002240">
    <property type="protein sequence ID" value="ESA42689.1"/>
    <property type="molecule type" value="Genomic_DNA"/>
</dbReference>
<feature type="region of interest" description="Disordered" evidence="1">
    <location>
        <begin position="1"/>
        <end position="26"/>
    </location>
</feature>
<dbReference type="OMA" id="TAQPNNM"/>
<dbReference type="RefSeq" id="XP_011394650.1">
    <property type="nucleotide sequence ID" value="XM_011396348.1"/>
</dbReference>
<accession>V5ING3</accession>
<keyword evidence="3" id="KW-1185">Reference proteome</keyword>
<dbReference type="AlphaFoldDB" id="V5ING3"/>
<dbReference type="OrthoDB" id="3919839at2759"/>
<evidence type="ECO:0000256" key="1">
    <source>
        <dbReference type="SAM" id="MobiDB-lite"/>
    </source>
</evidence>
<dbReference type="RefSeq" id="XP_011394649.1">
    <property type="nucleotide sequence ID" value="XM_011396347.1"/>
</dbReference>
<feature type="compositionally biased region" description="Polar residues" evidence="1">
    <location>
        <begin position="17"/>
        <end position="26"/>
    </location>
</feature>
<dbReference type="VEuPathDB" id="FungiDB:NCU04283"/>